<dbReference type="InterPro" id="IPR037006">
    <property type="entry name" value="CheA-like_homodim_sf"/>
</dbReference>
<dbReference type="KEGG" id="sflv:IC614_04345"/>
<keyword evidence="14" id="KW-1185">Reference proteome</keyword>
<dbReference type="EC" id="2.7.13.3" evidence="2"/>
<dbReference type="InterPro" id="IPR051315">
    <property type="entry name" value="Bact_Chemotaxis_CheA"/>
</dbReference>
<reference evidence="13 14" key="1">
    <citation type="submission" date="2020-11" db="EMBL/GenBank/DDBJ databases">
        <title>Genome seq and assembly of Sphingosinicella sp.</title>
        <authorList>
            <person name="Chhetri G."/>
        </authorList>
    </citation>
    <scope>NUCLEOTIDE SEQUENCE [LARGE SCALE GENOMIC DNA]</scope>
    <source>
        <strain evidence="13 14">UDD2</strain>
    </source>
</reference>
<feature type="domain" description="CheW-like" evidence="11">
    <location>
        <begin position="393"/>
        <end position="528"/>
    </location>
</feature>
<dbReference type="SMART" id="SM00260">
    <property type="entry name" value="CheW"/>
    <property type="match status" value="1"/>
</dbReference>
<feature type="modified residue" description="Phosphohistidine" evidence="9">
    <location>
        <position position="44"/>
    </location>
</feature>
<keyword evidence="4 9" id="KW-0597">Phosphoprotein</keyword>
<dbReference type="InterPro" id="IPR036641">
    <property type="entry name" value="HPT_dom_sf"/>
</dbReference>
<accession>A0A7T2LMZ7</accession>
<dbReference type="Pfam" id="PF02518">
    <property type="entry name" value="HATPase_c"/>
    <property type="match status" value="1"/>
</dbReference>
<dbReference type="GO" id="GO:0000155">
    <property type="term" value="F:phosphorelay sensor kinase activity"/>
    <property type="evidence" value="ECO:0007669"/>
    <property type="project" value="InterPro"/>
</dbReference>
<proteinExistence type="predicted"/>
<dbReference type="GO" id="GO:0006935">
    <property type="term" value="P:chemotaxis"/>
    <property type="evidence" value="ECO:0007669"/>
    <property type="project" value="InterPro"/>
</dbReference>
<evidence type="ECO:0000313" key="14">
    <source>
        <dbReference type="Proteomes" id="UP000594873"/>
    </source>
</evidence>
<evidence type="ECO:0000256" key="4">
    <source>
        <dbReference type="ARBA" id="ARBA00022553"/>
    </source>
</evidence>
<dbReference type="InterPro" id="IPR004358">
    <property type="entry name" value="Sig_transdc_His_kin-like_C"/>
</dbReference>
<dbReference type="InterPro" id="IPR036890">
    <property type="entry name" value="HATPase_C_sf"/>
</dbReference>
<dbReference type="Pfam" id="PF01627">
    <property type="entry name" value="Hpt"/>
    <property type="match status" value="1"/>
</dbReference>
<dbReference type="InterPro" id="IPR002545">
    <property type="entry name" value="CheW-lke_dom"/>
</dbReference>
<comment type="function">
    <text evidence="8">Involved in the transmission of sensory signals from the chemoreceptors to the flagellar motors. CheA is autophosphorylated; it can transfer its phosphate group to either CheB or CheY.</text>
</comment>
<dbReference type="InterPro" id="IPR008207">
    <property type="entry name" value="Sig_transdc_His_kin_Hpt_dom"/>
</dbReference>
<dbReference type="PROSITE" id="PS50894">
    <property type="entry name" value="HPT"/>
    <property type="match status" value="1"/>
</dbReference>
<dbReference type="SUPFAM" id="SSF47226">
    <property type="entry name" value="Histidine-containing phosphotransfer domain, HPT domain"/>
    <property type="match status" value="1"/>
</dbReference>
<dbReference type="Gene3D" id="3.30.565.10">
    <property type="entry name" value="Histidine kinase-like ATPase, C-terminal domain"/>
    <property type="match status" value="1"/>
</dbReference>
<evidence type="ECO:0000256" key="9">
    <source>
        <dbReference type="PROSITE-ProRule" id="PRU00110"/>
    </source>
</evidence>
<dbReference type="PROSITE" id="PS50851">
    <property type="entry name" value="CHEW"/>
    <property type="match status" value="1"/>
</dbReference>
<dbReference type="Gene3D" id="1.10.287.560">
    <property type="entry name" value="Histidine kinase CheA-like, homodimeric domain"/>
    <property type="match status" value="1"/>
</dbReference>
<dbReference type="GO" id="GO:0005737">
    <property type="term" value="C:cytoplasm"/>
    <property type="evidence" value="ECO:0007669"/>
    <property type="project" value="InterPro"/>
</dbReference>
<evidence type="ECO:0000256" key="3">
    <source>
        <dbReference type="ARBA" id="ARBA00021495"/>
    </source>
</evidence>
<dbReference type="InterPro" id="IPR036097">
    <property type="entry name" value="HisK_dim/P_sf"/>
</dbReference>
<dbReference type="SMART" id="SM01231">
    <property type="entry name" value="H-kinase_dim"/>
    <property type="match status" value="1"/>
</dbReference>
<dbReference type="InterPro" id="IPR003594">
    <property type="entry name" value="HATPase_dom"/>
</dbReference>
<evidence type="ECO:0000259" key="12">
    <source>
        <dbReference type="PROSITE" id="PS50894"/>
    </source>
</evidence>
<dbReference type="RefSeq" id="WP_200972640.1">
    <property type="nucleotide sequence ID" value="NZ_CP065592.1"/>
</dbReference>
<dbReference type="PANTHER" id="PTHR43395">
    <property type="entry name" value="SENSOR HISTIDINE KINASE CHEA"/>
    <property type="match status" value="1"/>
</dbReference>
<gene>
    <name evidence="13" type="ORF">IC614_04345</name>
</gene>
<dbReference type="InterPro" id="IPR036061">
    <property type="entry name" value="CheW-like_dom_sf"/>
</dbReference>
<dbReference type="SMART" id="SM00387">
    <property type="entry name" value="HATPase_c"/>
    <property type="match status" value="1"/>
</dbReference>
<comment type="catalytic activity">
    <reaction evidence="1">
        <text>ATP + protein L-histidine = ADP + protein N-phospho-L-histidine.</text>
        <dbReference type="EC" id="2.7.13.3"/>
    </reaction>
</comment>
<organism evidence="13 14">
    <name type="scientific">Allosphingosinicella flava</name>
    <dbReference type="NCBI Taxonomy" id="2771430"/>
    <lineage>
        <taxon>Bacteria</taxon>
        <taxon>Pseudomonadati</taxon>
        <taxon>Pseudomonadota</taxon>
        <taxon>Alphaproteobacteria</taxon>
        <taxon>Sphingomonadales</taxon>
        <taxon>Sphingomonadaceae</taxon>
        <taxon>Allosphingosinicella</taxon>
    </lineage>
</organism>
<evidence type="ECO:0000256" key="2">
    <source>
        <dbReference type="ARBA" id="ARBA00012438"/>
    </source>
</evidence>
<dbReference type="CDD" id="cd00088">
    <property type="entry name" value="HPT"/>
    <property type="match status" value="1"/>
</dbReference>
<keyword evidence="5" id="KW-0808">Transferase</keyword>
<dbReference type="Pfam" id="PF01584">
    <property type="entry name" value="CheW"/>
    <property type="match status" value="1"/>
</dbReference>
<dbReference type="InterPro" id="IPR004105">
    <property type="entry name" value="CheA-like_dim"/>
</dbReference>
<feature type="domain" description="HPt" evidence="12">
    <location>
        <begin position="1"/>
        <end position="101"/>
    </location>
</feature>
<evidence type="ECO:0000256" key="8">
    <source>
        <dbReference type="ARBA" id="ARBA00035100"/>
    </source>
</evidence>
<dbReference type="InterPro" id="IPR005467">
    <property type="entry name" value="His_kinase_dom"/>
</dbReference>
<sequence length="779" mass="83545">MDDLLDDFIAETRDMLDALSGEIVAWEANPGDRERLDAIFRFVHTVKGNCGFFELPRLENLSHAAEDALAEVRSGRREADHPLVSAVLAIIDRIGEIVQSLQTGEAVPNDNDEFLISALTQPVPTPRRDMEEQAPVDLRAPVRSIRLSVELLDRMMNGVSDMVLARNELARRLRETEADPVLEAAFDRVSACIAEMREAITRTRMQRIDNLFASLPRMVRDLSVELGKKVALDIDGGDVELDREMIEMIRDPLTHIIRNALDHGLETAEDRLAAGKATIGQLRVHARQSGNQILIEVADDGRGIDGERLLKKALAAGIVTPARAETMTLAQKVALIFEPGLSTAREVTAISGRGVGMDVVRANVEKIGGVVDLDSKPGHGLRLTLRVPLTLTIIPALTVSAGGQKFAIPRSAIEEIVRYRGAVTVESLGGSKIANIRGKRMARVSLSAALGMAETTEERDQTMIVLKPAGADLYALAVDVIHDHEELVIKPAAPPVIATGLYAGTTLADDGRPILLLDCAGIAAAAGVVLDAAEAETAPVQPVEEMAGDRPATLLFRTLEGRCRAVRLALVERIEDVPVEAVQVSAGRLRVTIRDALLPLAGCAAAPSEGKMRLLRLTDGTAELAYAFREVIDIVPLASEVIPAAVPGEVGGVTLINGEPVEMLDPFWLFAAHCSAEGLDAPLTCALPSSDAWMHNILRPILENAGYRVIAAEGADPEAVDVLIAADGEAPPGAPKAKLLRLRANPDDEGGDGSVYRYDRAGLFSALTERSRAKAGQKA</sequence>
<dbReference type="Pfam" id="PF02895">
    <property type="entry name" value="H-kinase_dim"/>
    <property type="match status" value="1"/>
</dbReference>
<keyword evidence="6" id="KW-0418">Kinase</keyword>
<dbReference type="PANTHER" id="PTHR43395:SF1">
    <property type="entry name" value="CHEMOTAXIS PROTEIN CHEA"/>
    <property type="match status" value="1"/>
</dbReference>
<dbReference type="FunFam" id="3.30.565.10:FF:000016">
    <property type="entry name" value="Chemotaxis protein CheA, putative"/>
    <property type="match status" value="1"/>
</dbReference>
<dbReference type="PRINTS" id="PR00344">
    <property type="entry name" value="BCTRLSENSOR"/>
</dbReference>
<dbReference type="Gene3D" id="1.20.120.160">
    <property type="entry name" value="HPT domain"/>
    <property type="match status" value="1"/>
</dbReference>
<dbReference type="SUPFAM" id="SSF55874">
    <property type="entry name" value="ATPase domain of HSP90 chaperone/DNA topoisomerase II/histidine kinase"/>
    <property type="match status" value="1"/>
</dbReference>
<protein>
    <recommendedName>
        <fullName evidence="3">Chemotaxis protein CheA</fullName>
        <ecNumber evidence="2">2.7.13.3</ecNumber>
    </recommendedName>
</protein>
<keyword evidence="7" id="KW-0902">Two-component regulatory system</keyword>
<dbReference type="Proteomes" id="UP000594873">
    <property type="component" value="Chromosome"/>
</dbReference>
<dbReference type="SMART" id="SM00073">
    <property type="entry name" value="HPT"/>
    <property type="match status" value="1"/>
</dbReference>
<dbReference type="SUPFAM" id="SSF50341">
    <property type="entry name" value="CheW-like"/>
    <property type="match status" value="1"/>
</dbReference>
<evidence type="ECO:0000256" key="1">
    <source>
        <dbReference type="ARBA" id="ARBA00000085"/>
    </source>
</evidence>
<evidence type="ECO:0000256" key="6">
    <source>
        <dbReference type="ARBA" id="ARBA00022777"/>
    </source>
</evidence>
<evidence type="ECO:0000256" key="7">
    <source>
        <dbReference type="ARBA" id="ARBA00023012"/>
    </source>
</evidence>
<evidence type="ECO:0000259" key="10">
    <source>
        <dbReference type="PROSITE" id="PS50109"/>
    </source>
</evidence>
<evidence type="ECO:0000256" key="5">
    <source>
        <dbReference type="ARBA" id="ARBA00022679"/>
    </source>
</evidence>
<dbReference type="AlphaFoldDB" id="A0A7T2LMZ7"/>
<evidence type="ECO:0000313" key="13">
    <source>
        <dbReference type="EMBL" id="QPQ55823.1"/>
    </source>
</evidence>
<dbReference type="EMBL" id="CP065592">
    <property type="protein sequence ID" value="QPQ55823.1"/>
    <property type="molecule type" value="Genomic_DNA"/>
</dbReference>
<dbReference type="Gene3D" id="2.30.30.40">
    <property type="entry name" value="SH3 Domains"/>
    <property type="match status" value="1"/>
</dbReference>
<feature type="domain" description="Histidine kinase" evidence="10">
    <location>
        <begin position="133"/>
        <end position="391"/>
    </location>
</feature>
<name>A0A7T2LMZ7_9SPHN</name>
<evidence type="ECO:0000259" key="11">
    <source>
        <dbReference type="PROSITE" id="PS50851"/>
    </source>
</evidence>
<dbReference type="SUPFAM" id="SSF47384">
    <property type="entry name" value="Homodimeric domain of signal transducing histidine kinase"/>
    <property type="match status" value="1"/>
</dbReference>
<dbReference type="PROSITE" id="PS50109">
    <property type="entry name" value="HIS_KIN"/>
    <property type="match status" value="1"/>
</dbReference>